<evidence type="ECO:0000313" key="1">
    <source>
        <dbReference type="EMBL" id="RXE56025.1"/>
    </source>
</evidence>
<dbReference type="InterPro" id="IPR038735">
    <property type="entry name" value="MSMEG_1276-like_NTP-PPase_dom"/>
</dbReference>
<keyword evidence="2" id="KW-1185">Reference proteome</keyword>
<proteinExistence type="predicted"/>
<keyword evidence="1" id="KW-0378">Hydrolase</keyword>
<protein>
    <submittedName>
        <fullName evidence="1">Phosphoribosyl-ATP pyrophosphohydrolase</fullName>
    </submittedName>
</protein>
<dbReference type="RefSeq" id="WP_128693746.1">
    <property type="nucleotide sequence ID" value="NZ_LHQS01000002.1"/>
</dbReference>
<organism evidence="1 2">
    <name type="scientific">Methanoculleus taiwanensis</name>
    <dbReference type="NCBI Taxonomy" id="1550565"/>
    <lineage>
        <taxon>Archaea</taxon>
        <taxon>Methanobacteriati</taxon>
        <taxon>Methanobacteriota</taxon>
        <taxon>Stenosarchaea group</taxon>
        <taxon>Methanomicrobia</taxon>
        <taxon>Methanomicrobiales</taxon>
        <taxon>Methanomicrobiaceae</taxon>
        <taxon>Methanoculleus</taxon>
    </lineage>
</organism>
<reference evidence="1 2" key="1">
    <citation type="journal article" date="2015" name="Int. J. Syst. Evol. Microbiol.">
        <title>Methanoculleus taiwanensis sp. nov., a methanogen isolated from deep marine sediment at the deformation front area near Taiwan.</title>
        <authorList>
            <person name="Weng C.Y."/>
            <person name="Chen S.C."/>
            <person name="Lai M.C."/>
            <person name="Wu S.Y."/>
            <person name="Lin S."/>
            <person name="Yang T.F."/>
            <person name="Chen P.C."/>
        </authorList>
    </citation>
    <scope>NUCLEOTIDE SEQUENCE [LARGE SCALE GENOMIC DNA]</scope>
    <source>
        <strain evidence="1 2">CYW4</strain>
    </source>
</reference>
<dbReference type="EMBL" id="LHQS01000002">
    <property type="protein sequence ID" value="RXE56025.1"/>
    <property type="molecule type" value="Genomic_DNA"/>
</dbReference>
<gene>
    <name evidence="1" type="ORF">ABH15_07455</name>
</gene>
<dbReference type="Proteomes" id="UP000290932">
    <property type="component" value="Unassembled WGS sequence"/>
</dbReference>
<dbReference type="OrthoDB" id="313097at2157"/>
<dbReference type="AlphaFoldDB" id="A0A498H118"/>
<dbReference type="GO" id="GO:0016787">
    <property type="term" value="F:hydrolase activity"/>
    <property type="evidence" value="ECO:0007669"/>
    <property type="project" value="UniProtKB-KW"/>
</dbReference>
<accession>A0A498H118</accession>
<dbReference type="CDD" id="cd11532">
    <property type="entry name" value="NTP-PPase_COG4997"/>
    <property type="match status" value="1"/>
</dbReference>
<evidence type="ECO:0000313" key="2">
    <source>
        <dbReference type="Proteomes" id="UP000290932"/>
    </source>
</evidence>
<sequence length="104" mass="11994">MLQKYDKAIRDRIPEIIAADGSQCSIEKVSDEIFLKYLELKLVEESNEFIASGSLEEIADLLEVIYRIIELKGASLEEIEELRKIKKYERGGFDENLILKSVTR</sequence>
<name>A0A498H118_9EURY</name>
<comment type="caution">
    <text evidence="1">The sequence shown here is derived from an EMBL/GenBank/DDBJ whole genome shotgun (WGS) entry which is preliminary data.</text>
</comment>